<dbReference type="GO" id="GO:0016592">
    <property type="term" value="C:mediator complex"/>
    <property type="evidence" value="ECO:0007669"/>
    <property type="project" value="InterPro"/>
</dbReference>
<evidence type="ECO:0000313" key="6">
    <source>
        <dbReference type="EMBL" id="KAF2033278.1"/>
    </source>
</evidence>
<evidence type="ECO:0000256" key="5">
    <source>
        <dbReference type="SAM" id="MobiDB-lite"/>
    </source>
</evidence>
<feature type="compositionally biased region" description="Polar residues" evidence="5">
    <location>
        <begin position="30"/>
        <end position="40"/>
    </location>
</feature>
<keyword evidence="3 4" id="KW-0539">Nucleus</keyword>
<keyword evidence="7" id="KW-1185">Reference proteome</keyword>
<protein>
    <recommendedName>
        <fullName evidence="4">Mediator of RNA polymerase II transcription subunit 11</fullName>
    </recommendedName>
    <alternativeName>
        <fullName evidence="4">Mediator complex subunit 11</fullName>
    </alternativeName>
</protein>
<dbReference type="OrthoDB" id="5418434at2759"/>
<proteinExistence type="inferred from homology"/>
<evidence type="ECO:0000256" key="3">
    <source>
        <dbReference type="ARBA" id="ARBA00023242"/>
    </source>
</evidence>
<keyword evidence="4" id="KW-0805">Transcription regulation</keyword>
<dbReference type="EMBL" id="ML978167">
    <property type="protein sequence ID" value="KAF2033278.1"/>
    <property type="molecule type" value="Genomic_DNA"/>
</dbReference>
<evidence type="ECO:0000313" key="7">
    <source>
        <dbReference type="Proteomes" id="UP000799777"/>
    </source>
</evidence>
<keyword evidence="4" id="KW-0804">Transcription</keyword>
<feature type="region of interest" description="Disordered" evidence="5">
    <location>
        <begin position="1"/>
        <end position="40"/>
    </location>
</feature>
<comment type="subcellular location">
    <subcellularLocation>
        <location evidence="1 4">Nucleus</location>
    </subcellularLocation>
</comment>
<organism evidence="6 7">
    <name type="scientific">Setomelanomma holmii</name>
    <dbReference type="NCBI Taxonomy" id="210430"/>
    <lineage>
        <taxon>Eukaryota</taxon>
        <taxon>Fungi</taxon>
        <taxon>Dikarya</taxon>
        <taxon>Ascomycota</taxon>
        <taxon>Pezizomycotina</taxon>
        <taxon>Dothideomycetes</taxon>
        <taxon>Pleosporomycetidae</taxon>
        <taxon>Pleosporales</taxon>
        <taxon>Pleosporineae</taxon>
        <taxon>Phaeosphaeriaceae</taxon>
        <taxon>Setomelanomma</taxon>
    </lineage>
</organism>
<gene>
    <name evidence="4" type="primary">MED11</name>
    <name evidence="6" type="ORF">EK21DRAFT_98291</name>
</gene>
<dbReference type="InterPro" id="IPR019404">
    <property type="entry name" value="Mediator_Med11"/>
</dbReference>
<sequence length="209" mass="22522">MSGADQEAQTKPEQQDGAEPGQEDHGASPAKSQPPQHPQTYRQIAATHIDTLSRLNETLPKLLAYFAATISQLTNNPVETNQSKGKSDTVNTRQAAMWTNAMYVGLTIRNLREVLTEQINDLERYGVIPAKHPKYTALPGPGQATVAHDPEASVKNGGYGDFDVGVLNARAASGHVSSEDMLDRLQSMVEELAKRGGIEGDGEEMVVDG</sequence>
<dbReference type="GO" id="GO:0003712">
    <property type="term" value="F:transcription coregulator activity"/>
    <property type="evidence" value="ECO:0007669"/>
    <property type="project" value="InterPro"/>
</dbReference>
<dbReference type="Pfam" id="PF10280">
    <property type="entry name" value="Med11"/>
    <property type="match status" value="1"/>
</dbReference>
<reference evidence="6" key="1">
    <citation type="journal article" date="2020" name="Stud. Mycol.">
        <title>101 Dothideomycetes genomes: a test case for predicting lifestyles and emergence of pathogens.</title>
        <authorList>
            <person name="Haridas S."/>
            <person name="Albert R."/>
            <person name="Binder M."/>
            <person name="Bloem J."/>
            <person name="Labutti K."/>
            <person name="Salamov A."/>
            <person name="Andreopoulos B."/>
            <person name="Baker S."/>
            <person name="Barry K."/>
            <person name="Bills G."/>
            <person name="Bluhm B."/>
            <person name="Cannon C."/>
            <person name="Castanera R."/>
            <person name="Culley D."/>
            <person name="Daum C."/>
            <person name="Ezra D."/>
            <person name="Gonzalez J."/>
            <person name="Henrissat B."/>
            <person name="Kuo A."/>
            <person name="Liang C."/>
            <person name="Lipzen A."/>
            <person name="Lutzoni F."/>
            <person name="Magnuson J."/>
            <person name="Mondo S."/>
            <person name="Nolan M."/>
            <person name="Ohm R."/>
            <person name="Pangilinan J."/>
            <person name="Park H.-J."/>
            <person name="Ramirez L."/>
            <person name="Alfaro M."/>
            <person name="Sun H."/>
            <person name="Tritt A."/>
            <person name="Yoshinaga Y."/>
            <person name="Zwiers L.-H."/>
            <person name="Turgeon B."/>
            <person name="Goodwin S."/>
            <person name="Spatafora J."/>
            <person name="Crous P."/>
            <person name="Grigoriev I."/>
        </authorList>
    </citation>
    <scope>NUCLEOTIDE SEQUENCE</scope>
    <source>
        <strain evidence="6">CBS 110217</strain>
    </source>
</reference>
<evidence type="ECO:0000256" key="2">
    <source>
        <dbReference type="ARBA" id="ARBA00008186"/>
    </source>
</evidence>
<comment type="similarity">
    <text evidence="2 4">Belongs to the Mediator complex subunit 11 family.</text>
</comment>
<dbReference type="GO" id="GO:0006357">
    <property type="term" value="P:regulation of transcription by RNA polymerase II"/>
    <property type="evidence" value="ECO:0007669"/>
    <property type="project" value="InterPro"/>
</dbReference>
<comment type="subunit">
    <text evidence="4">Component of the Mediator complex.</text>
</comment>
<dbReference type="AlphaFoldDB" id="A0A9P4HET3"/>
<evidence type="ECO:0000256" key="4">
    <source>
        <dbReference type="RuleBase" id="RU364147"/>
    </source>
</evidence>
<accession>A0A9P4HET3</accession>
<dbReference type="Proteomes" id="UP000799777">
    <property type="component" value="Unassembled WGS sequence"/>
</dbReference>
<evidence type="ECO:0000256" key="1">
    <source>
        <dbReference type="ARBA" id="ARBA00004123"/>
    </source>
</evidence>
<keyword evidence="4" id="KW-0010">Activator</keyword>
<comment type="function">
    <text evidence="4">Component of the Mediator complex, a coactivator involved in the regulated transcription of nearly all RNA polymerase II-dependent genes. Mediator functions as a bridge to convey information from gene-specific regulatory proteins to the basal RNA polymerase II transcription machinery. Mediator is recruited to promoters by direct interactions with regulatory proteins and serves as a scaffold for the assembly of a functional pre-initiation complex with RNA polymerase II and the general transcription factors.</text>
</comment>
<comment type="caution">
    <text evidence="6">The sequence shown here is derived from an EMBL/GenBank/DDBJ whole genome shotgun (WGS) entry which is preliminary data.</text>
</comment>
<name>A0A9P4HET3_9PLEO</name>